<dbReference type="RefSeq" id="WP_186990424.1">
    <property type="nucleotide sequence ID" value="NZ_CP052909.1"/>
</dbReference>
<dbReference type="InterPro" id="IPR019292">
    <property type="entry name" value="McrC"/>
</dbReference>
<dbReference type="REBASE" id="441184">
    <property type="entry name" value="Asp3EMcrBCP"/>
</dbReference>
<accession>A0A7G8PRR6</accession>
<name>A0A7G8PRR6_9FLAO</name>
<protein>
    <submittedName>
        <fullName evidence="1">5-Methylcytosine-specific restriction enzyme C</fullName>
    </submittedName>
</protein>
<reference evidence="1 2" key="1">
    <citation type="submission" date="2020-04" db="EMBL/GenBank/DDBJ databases">
        <title>Genome sequence of Altibacter aquimarinus strain ALE3EI.</title>
        <authorList>
            <person name="Oh H.-M."/>
            <person name="Jang D."/>
        </authorList>
    </citation>
    <scope>NUCLEOTIDE SEQUENCE [LARGE SCALE GENOMIC DNA]</scope>
    <source>
        <strain evidence="1 2">ALE3EI</strain>
    </source>
</reference>
<organism evidence="1 2">
    <name type="scientific">Constantimarinum furrinae</name>
    <dbReference type="NCBI Taxonomy" id="2562285"/>
    <lineage>
        <taxon>Bacteria</taxon>
        <taxon>Pseudomonadati</taxon>
        <taxon>Bacteroidota</taxon>
        <taxon>Flavobacteriia</taxon>
        <taxon>Flavobacteriales</taxon>
        <taxon>Flavobacteriaceae</taxon>
        <taxon>Altibacter/Constantimarinum group</taxon>
        <taxon>Constantimarinum</taxon>
    </lineage>
</organism>
<keyword evidence="2" id="KW-1185">Reference proteome</keyword>
<gene>
    <name evidence="1" type="ORF">ALE3EI_0449</name>
</gene>
<dbReference type="KEGG" id="alti:ALE3EI_0449"/>
<dbReference type="EMBL" id="CP052909">
    <property type="protein sequence ID" value="QNJ97032.1"/>
    <property type="molecule type" value="Genomic_DNA"/>
</dbReference>
<sequence length="431" mass="50406">MSRTNKIQVFEHKVLKIGHRYNDIRFENRHFDALAKLNQYHDNRYFTLLHKAIKFSEYVGVIQVDDLVIEILPKVDNTGGKEGLWQKVLIDMLKATKKLKVQNVGEAKISKQNIHLLDIYFEWYLNEIQDLIRKGLIKKYYLNTENVKALKGKLEFAGHIQQNLIHKERFYTSHQIYDKDHLIHQILNRALSIIENLSKGDYLYSKCKTVQLDFPETSYLTCSAQTFQKIKFNRKNAPYRTAIEIARIIILNYAPNVTSGSEQLLALLFDMNRLWEDYVLIQLKKKLSDSIYQVFGQNTKPFINSNYLKPDIVIQNIHDASDVYIIDTKWKVPGKSTAKNEDLRQLYTYGRFWKAKKVLLLYPGDIKKGMYEFFLTDDYIRLSGSDTAEYSFLEIKHQCKMGSVSIIDENNLGLDQNIGEKILEILELPVS</sequence>
<dbReference type="PANTHER" id="PTHR38733:SF1">
    <property type="entry name" value="TYPE IV METHYL-DIRECTED RESTRICTION ENZYME ECOKMCRBC"/>
    <property type="match status" value="1"/>
</dbReference>
<dbReference type="PANTHER" id="PTHR38733">
    <property type="entry name" value="PROTEIN MCRC"/>
    <property type="match status" value="1"/>
</dbReference>
<proteinExistence type="predicted"/>
<dbReference type="AlphaFoldDB" id="A0A7G8PRR6"/>
<dbReference type="Proteomes" id="UP000515514">
    <property type="component" value="Chromosome"/>
</dbReference>
<evidence type="ECO:0000313" key="1">
    <source>
        <dbReference type="EMBL" id="QNJ97032.1"/>
    </source>
</evidence>
<dbReference type="Pfam" id="PF10117">
    <property type="entry name" value="McrBC"/>
    <property type="match status" value="1"/>
</dbReference>
<evidence type="ECO:0000313" key="2">
    <source>
        <dbReference type="Proteomes" id="UP000515514"/>
    </source>
</evidence>